<dbReference type="RefSeq" id="WP_119753058.1">
    <property type="nucleotide sequence ID" value="NZ_CP032382.1"/>
</dbReference>
<evidence type="ECO:0000259" key="8">
    <source>
        <dbReference type="PROSITE" id="PS50112"/>
    </source>
</evidence>
<dbReference type="Pfam" id="PF08447">
    <property type="entry name" value="PAS_3"/>
    <property type="match status" value="1"/>
</dbReference>
<dbReference type="AlphaFoldDB" id="A0A385SIK4"/>
<dbReference type="KEGG" id="chk:D4L85_03765"/>
<dbReference type="SMART" id="SM00091">
    <property type="entry name" value="PAS"/>
    <property type="match status" value="2"/>
</dbReference>
<keyword evidence="10" id="KW-1185">Reference proteome</keyword>
<keyword evidence="6" id="KW-0812">Transmembrane</keyword>
<sequence>MINKLNLSLLVVILVSAFLILIDYFTIRTTSAVRAYINGESRYSKGQKDGAKHLIMYISSEDPKYWEFFLKELKVPLGDSTARIGLVNHSEEAVIKNGFLLGENHVDDLDNMIWLFRNFKDVSFMKHAIQIWKQADVKIGKLVLLGGEVRQKITTGSFSRQEKELTMQEVDRLTLELTTLEREFSDVLGSAAREINVYLFSLNIFLTLLIIGSAGSYSVLMIRKLRASNEQFKETLHFGKMGSAELDLRSLQLTVSSELFRLLDMEVSTPQVMQLAYFLKTYVDPVYRSAFQQKIKEGVSGVLDKEKSMVEIKFEMTTLADRKIWIDAKGIFKGDTGLFIFHDVMDEKEAESKIIKERELSDSIINGLPGMFFLYDEDHKYLRWNKNYETVTGYSGQEISTMTPLDFFDEAEKALAAEKVKSVFTHGQAETEIDLLTKNGIKIPYFFTGWKIAYEGKRCLIGIGMDITERKKAEDALLLSEQRLKKILNRFERLSDNIPGFIYEFRMRPDGSTHFPFASKGIQEIYNLSPSQVSEDATPLFNCMHPDDLGRITKEVEQAARALSGNVSEFRVNTRGDKPKWVRTQATIEAQDDGSFLWYGYTFEITELKNAMLVLEQLLREKEELISVKDKFFSIVSHDLRSPVNTLHSFIMLIEKNIDALSKEEIKKMVSEINNAFRDTKALMDDLTTWAQSRMNGNGTTAENIDLKKNIDSVVSFARESSATKQIAVTYSGPDELPVFADSYQIDFIVRNLLSNAIKFTPRGGEIDISARMDNGFVRLSIQDSGIGISSADLKNIFQMGKVRSTKGTEGEKGTGLGLGLVKEFVEKNAGEIAVESTKGKGTAFHVTLLRGASSKDRITSA</sequence>
<gene>
    <name evidence="9" type="ORF">D4L85_03765</name>
</gene>
<dbReference type="InterPro" id="IPR003594">
    <property type="entry name" value="HATPase_dom"/>
</dbReference>
<proteinExistence type="predicted"/>
<dbReference type="PROSITE" id="PS50109">
    <property type="entry name" value="HIS_KIN"/>
    <property type="match status" value="1"/>
</dbReference>
<keyword evidence="6" id="KW-1133">Transmembrane helix</keyword>
<dbReference type="CDD" id="cd00130">
    <property type="entry name" value="PAS"/>
    <property type="match status" value="2"/>
</dbReference>
<keyword evidence="6" id="KW-0472">Membrane</keyword>
<reference evidence="10" key="1">
    <citation type="submission" date="2018-09" db="EMBL/GenBank/DDBJ databases">
        <title>Chryseolinea sp. KIS68-18 isolated from soil.</title>
        <authorList>
            <person name="Weon H.-Y."/>
            <person name="Kwon S.-W."/>
            <person name="Lee S.A."/>
        </authorList>
    </citation>
    <scope>NUCLEOTIDE SEQUENCE [LARGE SCALE GENOMIC DNA]</scope>
    <source>
        <strain evidence="10">KIS68-18</strain>
    </source>
</reference>
<evidence type="ECO:0000256" key="5">
    <source>
        <dbReference type="ARBA" id="ARBA00022777"/>
    </source>
</evidence>
<accession>A0A385SIK4</accession>
<evidence type="ECO:0000256" key="6">
    <source>
        <dbReference type="SAM" id="Phobius"/>
    </source>
</evidence>
<protein>
    <recommendedName>
        <fullName evidence="2">histidine kinase</fullName>
        <ecNumber evidence="2">2.7.13.3</ecNumber>
    </recommendedName>
</protein>
<keyword evidence="3" id="KW-0597">Phosphoprotein</keyword>
<dbReference type="SUPFAM" id="SSF47384">
    <property type="entry name" value="Homodimeric domain of signal transducing histidine kinase"/>
    <property type="match status" value="1"/>
</dbReference>
<dbReference type="CDD" id="cd00075">
    <property type="entry name" value="HATPase"/>
    <property type="match status" value="1"/>
</dbReference>
<dbReference type="NCBIfam" id="TIGR00229">
    <property type="entry name" value="sensory_box"/>
    <property type="match status" value="1"/>
</dbReference>
<dbReference type="SUPFAM" id="SSF55874">
    <property type="entry name" value="ATPase domain of HSP90 chaperone/DNA topoisomerase II/histidine kinase"/>
    <property type="match status" value="1"/>
</dbReference>
<dbReference type="PRINTS" id="PR00344">
    <property type="entry name" value="BCTRLSENSOR"/>
</dbReference>
<evidence type="ECO:0000313" key="10">
    <source>
        <dbReference type="Proteomes" id="UP000266183"/>
    </source>
</evidence>
<dbReference type="CDD" id="cd00082">
    <property type="entry name" value="HisKA"/>
    <property type="match status" value="1"/>
</dbReference>
<dbReference type="Gene3D" id="1.10.287.130">
    <property type="match status" value="1"/>
</dbReference>
<dbReference type="EC" id="2.7.13.3" evidence="2"/>
<dbReference type="PANTHER" id="PTHR43304:SF1">
    <property type="entry name" value="PAC DOMAIN-CONTAINING PROTEIN"/>
    <property type="match status" value="1"/>
</dbReference>
<dbReference type="SMART" id="SM00388">
    <property type="entry name" value="HisKA"/>
    <property type="match status" value="1"/>
</dbReference>
<dbReference type="OrthoDB" id="890870at2"/>
<dbReference type="InterPro" id="IPR052162">
    <property type="entry name" value="Sensor_kinase/Photoreceptor"/>
</dbReference>
<evidence type="ECO:0000313" key="9">
    <source>
        <dbReference type="EMBL" id="AYB29745.1"/>
    </source>
</evidence>
<evidence type="ECO:0000259" key="7">
    <source>
        <dbReference type="PROSITE" id="PS50109"/>
    </source>
</evidence>
<keyword evidence="5" id="KW-0418">Kinase</keyword>
<evidence type="ECO:0000256" key="4">
    <source>
        <dbReference type="ARBA" id="ARBA00022679"/>
    </source>
</evidence>
<dbReference type="InterPro" id="IPR000014">
    <property type="entry name" value="PAS"/>
</dbReference>
<dbReference type="InterPro" id="IPR036097">
    <property type="entry name" value="HisK_dim/P_sf"/>
</dbReference>
<dbReference type="Pfam" id="PF13426">
    <property type="entry name" value="PAS_9"/>
    <property type="match status" value="1"/>
</dbReference>
<dbReference type="GO" id="GO:0000155">
    <property type="term" value="F:phosphorelay sensor kinase activity"/>
    <property type="evidence" value="ECO:0007669"/>
    <property type="project" value="InterPro"/>
</dbReference>
<dbReference type="SUPFAM" id="SSF55785">
    <property type="entry name" value="PYP-like sensor domain (PAS domain)"/>
    <property type="match status" value="2"/>
</dbReference>
<dbReference type="EMBL" id="CP032382">
    <property type="protein sequence ID" value="AYB29745.1"/>
    <property type="molecule type" value="Genomic_DNA"/>
</dbReference>
<keyword evidence="4" id="KW-0808">Transferase</keyword>
<name>A0A385SIK4_9BACT</name>
<evidence type="ECO:0000256" key="1">
    <source>
        <dbReference type="ARBA" id="ARBA00000085"/>
    </source>
</evidence>
<comment type="catalytic activity">
    <reaction evidence="1">
        <text>ATP + protein L-histidine = ADP + protein N-phospho-L-histidine.</text>
        <dbReference type="EC" id="2.7.13.3"/>
    </reaction>
</comment>
<dbReference type="InterPro" id="IPR013655">
    <property type="entry name" value="PAS_fold_3"/>
</dbReference>
<dbReference type="InterPro" id="IPR036890">
    <property type="entry name" value="HATPase_C_sf"/>
</dbReference>
<dbReference type="Gene3D" id="3.30.450.20">
    <property type="entry name" value="PAS domain"/>
    <property type="match status" value="2"/>
</dbReference>
<feature type="transmembrane region" description="Helical" evidence="6">
    <location>
        <begin position="197"/>
        <end position="220"/>
    </location>
</feature>
<feature type="domain" description="PAS" evidence="8">
    <location>
        <begin position="357"/>
        <end position="427"/>
    </location>
</feature>
<dbReference type="Pfam" id="PF02518">
    <property type="entry name" value="HATPase_c"/>
    <property type="match status" value="1"/>
</dbReference>
<organism evidence="9 10">
    <name type="scientific">Chryseolinea soli</name>
    <dbReference type="NCBI Taxonomy" id="2321403"/>
    <lineage>
        <taxon>Bacteria</taxon>
        <taxon>Pseudomonadati</taxon>
        <taxon>Bacteroidota</taxon>
        <taxon>Cytophagia</taxon>
        <taxon>Cytophagales</taxon>
        <taxon>Fulvivirgaceae</taxon>
        <taxon>Chryseolinea</taxon>
    </lineage>
</organism>
<dbReference type="SMART" id="SM00387">
    <property type="entry name" value="HATPase_c"/>
    <property type="match status" value="1"/>
</dbReference>
<dbReference type="InterPro" id="IPR035965">
    <property type="entry name" value="PAS-like_dom_sf"/>
</dbReference>
<dbReference type="InterPro" id="IPR004358">
    <property type="entry name" value="Sig_transdc_His_kin-like_C"/>
</dbReference>
<dbReference type="InterPro" id="IPR003661">
    <property type="entry name" value="HisK_dim/P_dom"/>
</dbReference>
<dbReference type="Proteomes" id="UP000266183">
    <property type="component" value="Chromosome"/>
</dbReference>
<dbReference type="Gene3D" id="3.30.565.10">
    <property type="entry name" value="Histidine kinase-like ATPase, C-terminal domain"/>
    <property type="match status" value="1"/>
</dbReference>
<dbReference type="PANTHER" id="PTHR43304">
    <property type="entry name" value="PHYTOCHROME-LIKE PROTEIN CPH1"/>
    <property type="match status" value="1"/>
</dbReference>
<evidence type="ECO:0000256" key="3">
    <source>
        <dbReference type="ARBA" id="ARBA00022553"/>
    </source>
</evidence>
<evidence type="ECO:0000256" key="2">
    <source>
        <dbReference type="ARBA" id="ARBA00012438"/>
    </source>
</evidence>
<dbReference type="InterPro" id="IPR005467">
    <property type="entry name" value="His_kinase_dom"/>
</dbReference>
<feature type="transmembrane region" description="Helical" evidence="6">
    <location>
        <begin position="7"/>
        <end position="27"/>
    </location>
</feature>
<dbReference type="PROSITE" id="PS50112">
    <property type="entry name" value="PAS"/>
    <property type="match status" value="1"/>
</dbReference>
<feature type="domain" description="Histidine kinase" evidence="7">
    <location>
        <begin position="635"/>
        <end position="853"/>
    </location>
</feature>